<dbReference type="Pfam" id="PF13969">
    <property type="entry name" value="Pab87_oct"/>
    <property type="match status" value="1"/>
</dbReference>
<proteinExistence type="predicted"/>
<dbReference type="InterPro" id="IPR050491">
    <property type="entry name" value="AmpC-like"/>
</dbReference>
<dbReference type="InterPro" id="IPR025879">
    <property type="entry name" value="Pab87_oct"/>
</dbReference>
<dbReference type="Proteomes" id="UP000051124">
    <property type="component" value="Unassembled WGS sequence"/>
</dbReference>
<sequence length="473" mass="52013">MSLMNIAAIIDRFEPLIIDAMTEQKIPGLSVAVVKDDEVIYERGFGARDCGTGAAVTPDTLFGIGSCTKSFTSLAVMQLVHDGKIDVDDPISKYVPVTLESGRKPISVHRLLTHSSGIPDLGIATLAIAKLLGKQSHLPAIPLASWEDFYTHVNGAGRELIEPGSRFWYFNGGYIILGQIVARTSGISYENYVKEHILKPLDMERSTFLEDEWKKDSDVSTGYDTEGHGDEFRLIPSSHLCDEFAYAGGGLLSSVRELANYLIANMQGGNFRGKRITDSSVLQRMHQVHVYYDVRNQTGLGQFGKSGYGYGWSVSEDFFGYALVNHGGSTAVSSAYLGFVPQLKTGIAALANTGDMPIHPMIALLAMVAGKDPQVDIPYYPRKRHVDRLTGDYETYKGIHKMSVVNRGGLLHVVSKFLGSEASYPLIAENGSTNSLEFYVVTDLGTKRYVNFVVHGNGEVEFFAERCRFHKVQ</sequence>
<name>A0A0S7WEC4_UNCT6</name>
<evidence type="ECO:0000259" key="2">
    <source>
        <dbReference type="Pfam" id="PF13969"/>
    </source>
</evidence>
<feature type="domain" description="Pab87 octamerisation" evidence="2">
    <location>
        <begin position="376"/>
        <end position="470"/>
    </location>
</feature>
<comment type="caution">
    <text evidence="3">The sequence shown here is derived from an EMBL/GenBank/DDBJ whole genome shotgun (WGS) entry which is preliminary data.</text>
</comment>
<protein>
    <recommendedName>
        <fullName evidence="5">Beta-lactamase-related domain-containing protein</fullName>
    </recommendedName>
</protein>
<evidence type="ECO:0000313" key="3">
    <source>
        <dbReference type="EMBL" id="KPJ48509.1"/>
    </source>
</evidence>
<dbReference type="PANTHER" id="PTHR46825:SF9">
    <property type="entry name" value="BETA-LACTAMASE-RELATED DOMAIN-CONTAINING PROTEIN"/>
    <property type="match status" value="1"/>
</dbReference>
<dbReference type="Gene3D" id="3.40.710.10">
    <property type="entry name" value="DD-peptidase/beta-lactamase superfamily"/>
    <property type="match status" value="1"/>
</dbReference>
<reference evidence="3 4" key="1">
    <citation type="journal article" date="2015" name="Microbiome">
        <title>Genomic resolution of linkages in carbon, nitrogen, and sulfur cycling among widespread estuary sediment bacteria.</title>
        <authorList>
            <person name="Baker B.J."/>
            <person name="Lazar C.S."/>
            <person name="Teske A.P."/>
            <person name="Dick G.J."/>
        </authorList>
    </citation>
    <scope>NUCLEOTIDE SEQUENCE [LARGE SCALE GENOMIC DNA]</scope>
    <source>
        <strain evidence="3">DG_26</strain>
    </source>
</reference>
<dbReference type="AlphaFoldDB" id="A0A0S7WEC4"/>
<dbReference type="PANTHER" id="PTHR46825">
    <property type="entry name" value="D-ALANYL-D-ALANINE-CARBOXYPEPTIDASE/ENDOPEPTIDASE AMPH"/>
    <property type="match status" value="1"/>
</dbReference>
<dbReference type="InterPro" id="IPR038164">
    <property type="entry name" value="Pab87_oct_sf"/>
</dbReference>
<evidence type="ECO:0008006" key="5">
    <source>
        <dbReference type="Google" id="ProtNLM"/>
    </source>
</evidence>
<evidence type="ECO:0000259" key="1">
    <source>
        <dbReference type="Pfam" id="PF00144"/>
    </source>
</evidence>
<evidence type="ECO:0000313" key="4">
    <source>
        <dbReference type="Proteomes" id="UP000051124"/>
    </source>
</evidence>
<gene>
    <name evidence="3" type="ORF">AMJ40_07350</name>
</gene>
<dbReference type="Pfam" id="PF00144">
    <property type="entry name" value="Beta-lactamase"/>
    <property type="match status" value="1"/>
</dbReference>
<dbReference type="InterPro" id="IPR001466">
    <property type="entry name" value="Beta-lactam-related"/>
</dbReference>
<organism evidence="3 4">
    <name type="scientific">candidate division TA06 bacterium DG_26</name>
    <dbReference type="NCBI Taxonomy" id="1703771"/>
    <lineage>
        <taxon>Bacteria</taxon>
        <taxon>Bacteria division TA06</taxon>
    </lineage>
</organism>
<dbReference type="InterPro" id="IPR012338">
    <property type="entry name" value="Beta-lactam/transpept-like"/>
</dbReference>
<dbReference type="Gene3D" id="2.40.128.210">
    <property type="entry name" value="Pab87 octamerisation domain"/>
    <property type="match status" value="1"/>
</dbReference>
<dbReference type="SUPFAM" id="SSF56601">
    <property type="entry name" value="beta-lactamase/transpeptidase-like"/>
    <property type="match status" value="1"/>
</dbReference>
<accession>A0A0S7WEC4</accession>
<dbReference type="EMBL" id="LIZT01000113">
    <property type="protein sequence ID" value="KPJ48509.1"/>
    <property type="molecule type" value="Genomic_DNA"/>
</dbReference>
<feature type="domain" description="Beta-lactamase-related" evidence="1">
    <location>
        <begin position="16"/>
        <end position="355"/>
    </location>
</feature>